<dbReference type="Proteomes" id="UP000054324">
    <property type="component" value="Unassembled WGS sequence"/>
</dbReference>
<feature type="non-terminal residue" evidence="1">
    <location>
        <position position="79"/>
    </location>
</feature>
<name>A0A075A831_OPIVI</name>
<reference evidence="1 2" key="1">
    <citation type="submission" date="2013-11" db="EMBL/GenBank/DDBJ databases">
        <title>Opisthorchis viverrini - life in the bile duct.</title>
        <authorList>
            <person name="Young N.D."/>
            <person name="Nagarajan N."/>
            <person name="Lin S.J."/>
            <person name="Korhonen P.K."/>
            <person name="Jex A.R."/>
            <person name="Hall R.S."/>
            <person name="Safavi-Hemami H."/>
            <person name="Kaewkong W."/>
            <person name="Bertrand D."/>
            <person name="Gao S."/>
            <person name="Seet Q."/>
            <person name="Wongkham S."/>
            <person name="Teh B.T."/>
            <person name="Wongkham C."/>
            <person name="Intapan P.M."/>
            <person name="Maleewong W."/>
            <person name="Yang X."/>
            <person name="Hu M."/>
            <person name="Wang Z."/>
            <person name="Hofmann A."/>
            <person name="Sternberg P.W."/>
            <person name="Tan P."/>
            <person name="Wang J."/>
            <person name="Gasser R.B."/>
        </authorList>
    </citation>
    <scope>NUCLEOTIDE SEQUENCE [LARGE SCALE GENOMIC DNA]</scope>
</reference>
<dbReference type="AlphaFoldDB" id="A0A075A831"/>
<organism evidence="1 2">
    <name type="scientific">Opisthorchis viverrini</name>
    <name type="common">Southeast Asian liver fluke</name>
    <dbReference type="NCBI Taxonomy" id="6198"/>
    <lineage>
        <taxon>Eukaryota</taxon>
        <taxon>Metazoa</taxon>
        <taxon>Spiralia</taxon>
        <taxon>Lophotrochozoa</taxon>
        <taxon>Platyhelminthes</taxon>
        <taxon>Trematoda</taxon>
        <taxon>Digenea</taxon>
        <taxon>Opisthorchiida</taxon>
        <taxon>Opisthorchiata</taxon>
        <taxon>Opisthorchiidae</taxon>
        <taxon>Opisthorchis</taxon>
    </lineage>
</organism>
<dbReference type="KEGG" id="ovi:T265_12897"/>
<dbReference type="RefSeq" id="XP_009164407.1">
    <property type="nucleotide sequence ID" value="XM_009166143.1"/>
</dbReference>
<gene>
    <name evidence="1" type="ORF">T265_12897</name>
</gene>
<proteinExistence type="predicted"/>
<evidence type="ECO:0000313" key="2">
    <source>
        <dbReference type="Proteomes" id="UP000054324"/>
    </source>
</evidence>
<sequence>MVCASSLLSSFHAQPAVYYIRLDQGGIFRIKKNPSAITPFRCLAAMPPEGSTRAGILPGCPSLDGGNREAEFGFEPRTF</sequence>
<dbReference type="OrthoDB" id="10427676at2759"/>
<keyword evidence="2" id="KW-1185">Reference proteome</keyword>
<dbReference type="CTD" id="20327065"/>
<dbReference type="GeneID" id="20327065"/>
<dbReference type="EMBL" id="KL596640">
    <property type="protein sequence ID" value="KER31855.1"/>
    <property type="molecule type" value="Genomic_DNA"/>
</dbReference>
<evidence type="ECO:0000313" key="1">
    <source>
        <dbReference type="EMBL" id="KER31855.1"/>
    </source>
</evidence>
<accession>A0A075A831</accession>
<protein>
    <submittedName>
        <fullName evidence="1">Uncharacterized protein</fullName>
    </submittedName>
</protein>